<name>A0A0J7AFW1_9ACTN</name>
<sequence length="207" mass="22208">MSETTPDAKGPAPVQYKPAATEPTLIPAEKVNPEDIGTLSLRYTDGQPVIVVKGGKYIPVSLSVANEGNHVASYRARSELEALEAYLLPPQGLFAESEVSDLYLLQPDFLDLPPEATGRALIPADKVSSEDIGALSLRYVDDQPVIVVSGGKYIPASLPFVNDSGASPETYAAQRSLSHDKMFLEMVSEVDLTSSMQYRLHLSGTAS</sequence>
<accession>A0A0J7AFW1</accession>
<evidence type="ECO:0000313" key="3">
    <source>
        <dbReference type="Proteomes" id="UP000035932"/>
    </source>
</evidence>
<comment type="caution">
    <text evidence="2">The sequence shown here is derived from an EMBL/GenBank/DDBJ whole genome shotgun (WGS) entry which is preliminary data.</text>
</comment>
<dbReference type="OrthoDB" id="4257110at2"/>
<evidence type="ECO:0000313" key="2">
    <source>
        <dbReference type="EMBL" id="KMO96056.1"/>
    </source>
</evidence>
<feature type="region of interest" description="Disordered" evidence="1">
    <location>
        <begin position="1"/>
        <end position="22"/>
    </location>
</feature>
<keyword evidence="3" id="KW-1185">Reference proteome</keyword>
<reference evidence="2 3" key="1">
    <citation type="submission" date="2015-06" db="EMBL/GenBank/DDBJ databases">
        <title>Recapitulation of the evolution of biosynthetic gene clusters reveals hidden chemical diversity on bacterial genomes.</title>
        <authorList>
            <person name="Cruz-Morales P."/>
            <person name="Martinez-Guerrero C."/>
            <person name="Morales-Escalante M.A."/>
            <person name="Yanez-Guerra L.A."/>
            <person name="Kopp J.F."/>
            <person name="Feldmann J."/>
            <person name="Ramos-Aboites H.E."/>
            <person name="Barona-Gomez F."/>
        </authorList>
    </citation>
    <scope>NUCLEOTIDE SEQUENCE [LARGE SCALE GENOMIC DNA]</scope>
    <source>
        <strain evidence="2 3">ATCC 31245</strain>
    </source>
</reference>
<dbReference type="STRING" id="66430.ACS04_20450"/>
<organism evidence="2 3">
    <name type="scientific">Streptomyces roseus</name>
    <dbReference type="NCBI Taxonomy" id="66430"/>
    <lineage>
        <taxon>Bacteria</taxon>
        <taxon>Bacillati</taxon>
        <taxon>Actinomycetota</taxon>
        <taxon>Actinomycetes</taxon>
        <taxon>Kitasatosporales</taxon>
        <taxon>Streptomycetaceae</taxon>
        <taxon>Streptomyces</taxon>
    </lineage>
</organism>
<gene>
    <name evidence="2" type="ORF">ACS04_20450</name>
</gene>
<dbReference type="AlphaFoldDB" id="A0A0J7AFW1"/>
<proteinExistence type="predicted"/>
<dbReference type="Proteomes" id="UP000035932">
    <property type="component" value="Unassembled WGS sequence"/>
</dbReference>
<evidence type="ECO:0000256" key="1">
    <source>
        <dbReference type="SAM" id="MobiDB-lite"/>
    </source>
</evidence>
<dbReference type="RefSeq" id="WP_048478107.1">
    <property type="nucleotide sequence ID" value="NZ_JBIRUD010000036.1"/>
</dbReference>
<dbReference type="EMBL" id="LFML01000079">
    <property type="protein sequence ID" value="KMO96056.1"/>
    <property type="molecule type" value="Genomic_DNA"/>
</dbReference>
<dbReference type="PATRIC" id="fig|66430.4.peg.6929"/>
<protein>
    <submittedName>
        <fullName evidence="2">Uncharacterized protein</fullName>
    </submittedName>
</protein>